<evidence type="ECO:0000313" key="9">
    <source>
        <dbReference type="EMBL" id="KAK9841860.1"/>
    </source>
</evidence>
<protein>
    <recommendedName>
        <fullName evidence="11">Translocator protein</fullName>
    </recommendedName>
</protein>
<dbReference type="CDD" id="cd15904">
    <property type="entry name" value="TSPO_MBR"/>
    <property type="match status" value="1"/>
</dbReference>
<dbReference type="InterPro" id="IPR038330">
    <property type="entry name" value="TspO/MBR-related_sf"/>
</dbReference>
<dbReference type="GO" id="GO:0005741">
    <property type="term" value="C:mitochondrial outer membrane"/>
    <property type="evidence" value="ECO:0007669"/>
    <property type="project" value="TreeGrafter"/>
</dbReference>
<dbReference type="GO" id="GO:0033013">
    <property type="term" value="P:tetrapyrrole metabolic process"/>
    <property type="evidence" value="ECO:0007669"/>
    <property type="project" value="UniProtKB-ARBA"/>
</dbReference>
<feature type="compositionally biased region" description="Low complexity" evidence="6">
    <location>
        <begin position="189"/>
        <end position="199"/>
    </location>
</feature>
<dbReference type="AlphaFoldDB" id="A0AAW1S640"/>
<feature type="transmembrane region" description="Helical" evidence="7">
    <location>
        <begin position="133"/>
        <end position="152"/>
    </location>
</feature>
<keyword evidence="3 7" id="KW-0812">Transmembrane</keyword>
<feature type="transmembrane region" description="Helical" evidence="7">
    <location>
        <begin position="104"/>
        <end position="121"/>
    </location>
</feature>
<dbReference type="FunFam" id="1.20.1260.100:FF:000001">
    <property type="entry name" value="translocator protein 2"/>
    <property type="match status" value="1"/>
</dbReference>
<dbReference type="Pfam" id="PF03073">
    <property type="entry name" value="TspO_MBR"/>
    <property type="match status" value="1"/>
</dbReference>
<evidence type="ECO:0000313" key="10">
    <source>
        <dbReference type="Proteomes" id="UP001445335"/>
    </source>
</evidence>
<gene>
    <name evidence="9" type="ORF">WJX81_007821</name>
</gene>
<evidence type="ECO:0000256" key="1">
    <source>
        <dbReference type="ARBA" id="ARBA00004141"/>
    </source>
</evidence>
<accession>A0AAW1S640</accession>
<keyword evidence="8" id="KW-0732">Signal</keyword>
<reference evidence="9 10" key="1">
    <citation type="journal article" date="2024" name="Nat. Commun.">
        <title>Phylogenomics reveals the evolutionary origins of lichenization in chlorophyte algae.</title>
        <authorList>
            <person name="Puginier C."/>
            <person name="Libourel C."/>
            <person name="Otte J."/>
            <person name="Skaloud P."/>
            <person name="Haon M."/>
            <person name="Grisel S."/>
            <person name="Petersen M."/>
            <person name="Berrin J.G."/>
            <person name="Delaux P.M."/>
            <person name="Dal Grande F."/>
            <person name="Keller J."/>
        </authorList>
    </citation>
    <scope>NUCLEOTIDE SEQUENCE [LARGE SCALE GENOMIC DNA]</scope>
    <source>
        <strain evidence="9 10">SAG 245.80</strain>
    </source>
</reference>
<evidence type="ECO:0008006" key="11">
    <source>
        <dbReference type="Google" id="ProtNLM"/>
    </source>
</evidence>
<comment type="subcellular location">
    <subcellularLocation>
        <location evidence="1">Membrane</location>
        <topology evidence="1">Multi-pass membrane protein</topology>
    </subcellularLocation>
</comment>
<evidence type="ECO:0000256" key="7">
    <source>
        <dbReference type="SAM" id="Phobius"/>
    </source>
</evidence>
<evidence type="ECO:0000256" key="6">
    <source>
        <dbReference type="SAM" id="MobiDB-lite"/>
    </source>
</evidence>
<dbReference type="Gene3D" id="1.20.1260.100">
    <property type="entry name" value="TspO/MBR protein"/>
    <property type="match status" value="1"/>
</dbReference>
<feature type="transmembrane region" description="Helical" evidence="7">
    <location>
        <begin position="49"/>
        <end position="68"/>
    </location>
</feature>
<evidence type="ECO:0000256" key="2">
    <source>
        <dbReference type="ARBA" id="ARBA00007524"/>
    </source>
</evidence>
<keyword evidence="10" id="KW-1185">Reference proteome</keyword>
<keyword evidence="4 7" id="KW-1133">Transmembrane helix</keyword>
<dbReference type="Proteomes" id="UP001445335">
    <property type="component" value="Unassembled WGS sequence"/>
</dbReference>
<dbReference type="PANTHER" id="PTHR10057">
    <property type="entry name" value="PERIPHERAL-TYPE BENZODIAZEPINE RECEPTOR"/>
    <property type="match status" value="1"/>
</dbReference>
<organism evidence="9 10">
    <name type="scientific">Elliptochloris bilobata</name>
    <dbReference type="NCBI Taxonomy" id="381761"/>
    <lineage>
        <taxon>Eukaryota</taxon>
        <taxon>Viridiplantae</taxon>
        <taxon>Chlorophyta</taxon>
        <taxon>core chlorophytes</taxon>
        <taxon>Trebouxiophyceae</taxon>
        <taxon>Trebouxiophyceae incertae sedis</taxon>
        <taxon>Elliptochloris clade</taxon>
        <taxon>Elliptochloris</taxon>
    </lineage>
</organism>
<feature type="chain" id="PRO_5043755025" description="Translocator protein" evidence="8">
    <location>
        <begin position="21"/>
        <end position="239"/>
    </location>
</feature>
<evidence type="ECO:0000256" key="4">
    <source>
        <dbReference type="ARBA" id="ARBA00022989"/>
    </source>
</evidence>
<feature type="signal peptide" evidence="8">
    <location>
        <begin position="1"/>
        <end position="20"/>
    </location>
</feature>
<keyword evidence="5 7" id="KW-0472">Membrane</keyword>
<dbReference type="EMBL" id="JALJOU010000010">
    <property type="protein sequence ID" value="KAK9841860.1"/>
    <property type="molecule type" value="Genomic_DNA"/>
</dbReference>
<proteinExistence type="inferred from homology"/>
<comment type="similarity">
    <text evidence="2">Belongs to the TspO/BZRP family.</text>
</comment>
<dbReference type="PANTHER" id="PTHR10057:SF0">
    <property type="entry name" value="TRANSLOCATOR PROTEIN"/>
    <property type="match status" value="1"/>
</dbReference>
<evidence type="ECO:0000256" key="5">
    <source>
        <dbReference type="ARBA" id="ARBA00023136"/>
    </source>
</evidence>
<feature type="transmembrane region" description="Helical" evidence="7">
    <location>
        <begin position="80"/>
        <end position="98"/>
    </location>
</feature>
<comment type="caution">
    <text evidence="9">The sequence shown here is derived from an EMBL/GenBank/DDBJ whole genome shotgun (WGS) entry which is preliminary data.</text>
</comment>
<evidence type="ECO:0000256" key="3">
    <source>
        <dbReference type="ARBA" id="ARBA00022692"/>
    </source>
</evidence>
<name>A0AAW1S640_9CHLO</name>
<evidence type="ECO:0000256" key="8">
    <source>
        <dbReference type="SAM" id="SignalP"/>
    </source>
</evidence>
<feature type="region of interest" description="Disordered" evidence="6">
    <location>
        <begin position="175"/>
        <end position="200"/>
    </location>
</feature>
<sequence length="239" mass="25827">MGNYLSAPLVIAIAIPEVLGALVSASTAKNITWYQTLSKPSWAPPTWAFGQLWSFLYACIGAAAFVVWTEGGFSAQQGSLTLLGINMVLNLAWMPIFFNAKNMTLSIIDNIAALLTAVLVCTKFYQINKLSGYLLYPYVAFLVFANALNISIATKNKNLDDGIYKDFTKDQAFKNPGEAGYRPKPPPATASAAPLPSLTRAPRSRPARLLVGVPRRTLAPMRASARMMHAPGARAAFAL</sequence>
<dbReference type="InterPro" id="IPR004307">
    <property type="entry name" value="TspO_MBR"/>
</dbReference>